<gene>
    <name evidence="1" type="ORF">QBC47DRAFT_408018</name>
</gene>
<proteinExistence type="predicted"/>
<dbReference type="EMBL" id="MU839858">
    <property type="protein sequence ID" value="KAK1749446.1"/>
    <property type="molecule type" value="Genomic_DNA"/>
</dbReference>
<organism evidence="1 2">
    <name type="scientific">Echria macrotheca</name>
    <dbReference type="NCBI Taxonomy" id="438768"/>
    <lineage>
        <taxon>Eukaryota</taxon>
        <taxon>Fungi</taxon>
        <taxon>Dikarya</taxon>
        <taxon>Ascomycota</taxon>
        <taxon>Pezizomycotina</taxon>
        <taxon>Sordariomycetes</taxon>
        <taxon>Sordariomycetidae</taxon>
        <taxon>Sordariales</taxon>
        <taxon>Schizotheciaceae</taxon>
        <taxon>Echria</taxon>
    </lineage>
</organism>
<protein>
    <submittedName>
        <fullName evidence="1">Uncharacterized protein</fullName>
    </submittedName>
</protein>
<comment type="caution">
    <text evidence="1">The sequence shown here is derived from an EMBL/GenBank/DDBJ whole genome shotgun (WGS) entry which is preliminary data.</text>
</comment>
<accession>A0AAJ0B0J3</accession>
<name>A0AAJ0B0J3_9PEZI</name>
<dbReference type="AlphaFoldDB" id="A0AAJ0B0J3"/>
<sequence length="71" mass="7595">MNASWGVSPFPATFSYTGPKSELAGITNLADMMRLLNGKSPLCLGTTAFDLGVGIHNASYVEMLNYHGPPY</sequence>
<reference evidence="1" key="1">
    <citation type="submission" date="2023-06" db="EMBL/GenBank/DDBJ databases">
        <title>Genome-scale phylogeny and comparative genomics of the fungal order Sordariales.</title>
        <authorList>
            <consortium name="Lawrence Berkeley National Laboratory"/>
            <person name="Hensen N."/>
            <person name="Bonometti L."/>
            <person name="Westerberg I."/>
            <person name="Brannstrom I.O."/>
            <person name="Guillou S."/>
            <person name="Cros-Aarteil S."/>
            <person name="Calhoun S."/>
            <person name="Haridas S."/>
            <person name="Kuo A."/>
            <person name="Mondo S."/>
            <person name="Pangilinan J."/>
            <person name="Riley R."/>
            <person name="Labutti K."/>
            <person name="Andreopoulos B."/>
            <person name="Lipzen A."/>
            <person name="Chen C."/>
            <person name="Yanf M."/>
            <person name="Daum C."/>
            <person name="Ng V."/>
            <person name="Clum A."/>
            <person name="Steindorff A."/>
            <person name="Ohm R."/>
            <person name="Martin F."/>
            <person name="Silar P."/>
            <person name="Natvig D."/>
            <person name="Lalanne C."/>
            <person name="Gautier V."/>
            <person name="Ament-Velasquez S.L."/>
            <person name="Kruys A."/>
            <person name="Hutchinson M.I."/>
            <person name="Powell A.J."/>
            <person name="Barry K."/>
            <person name="Miller A.N."/>
            <person name="Grigoriev I.V."/>
            <person name="Debuchy R."/>
            <person name="Gladieux P."/>
            <person name="Thoren M.H."/>
            <person name="Johannesson H."/>
        </authorList>
    </citation>
    <scope>NUCLEOTIDE SEQUENCE</scope>
    <source>
        <strain evidence="1">PSN4</strain>
    </source>
</reference>
<evidence type="ECO:0000313" key="1">
    <source>
        <dbReference type="EMBL" id="KAK1749446.1"/>
    </source>
</evidence>
<keyword evidence="2" id="KW-1185">Reference proteome</keyword>
<dbReference type="Proteomes" id="UP001239445">
    <property type="component" value="Unassembled WGS sequence"/>
</dbReference>
<evidence type="ECO:0000313" key="2">
    <source>
        <dbReference type="Proteomes" id="UP001239445"/>
    </source>
</evidence>